<dbReference type="InterPro" id="IPR043502">
    <property type="entry name" value="DNA/RNA_pol_sf"/>
</dbReference>
<keyword evidence="2" id="KW-1185">Reference proteome</keyword>
<dbReference type="InterPro" id="IPR043128">
    <property type="entry name" value="Rev_trsase/Diguanyl_cyclase"/>
</dbReference>
<dbReference type="OrthoDB" id="3341476at2759"/>
<dbReference type="AlphaFoldDB" id="A0A4P9Z2G4"/>
<proteinExistence type="predicted"/>
<gene>
    <name evidence="1" type="ORF">SYNPS1DRAFT_13800</name>
</gene>
<dbReference type="SUPFAM" id="SSF56672">
    <property type="entry name" value="DNA/RNA polymerases"/>
    <property type="match status" value="1"/>
</dbReference>
<sequence>MHYRGNILVYSNTEEQKQHFEEVLAMLAKQQLNIKPSECLWGKEGVPFCGHQVGHESISIAPSKIATVFEWETRQKTCDIQSFL</sequence>
<dbReference type="Gene3D" id="3.30.70.270">
    <property type="match status" value="1"/>
</dbReference>
<dbReference type="EMBL" id="KZ989351">
    <property type="protein sequence ID" value="RKP26717.1"/>
    <property type="molecule type" value="Genomic_DNA"/>
</dbReference>
<evidence type="ECO:0000313" key="2">
    <source>
        <dbReference type="Proteomes" id="UP000278143"/>
    </source>
</evidence>
<accession>A0A4P9Z2G4</accession>
<evidence type="ECO:0000313" key="1">
    <source>
        <dbReference type="EMBL" id="RKP26717.1"/>
    </source>
</evidence>
<name>A0A4P9Z2G4_9FUNG</name>
<organism evidence="1 2">
    <name type="scientific">Syncephalis pseudoplumigaleata</name>
    <dbReference type="NCBI Taxonomy" id="1712513"/>
    <lineage>
        <taxon>Eukaryota</taxon>
        <taxon>Fungi</taxon>
        <taxon>Fungi incertae sedis</taxon>
        <taxon>Zoopagomycota</taxon>
        <taxon>Zoopagomycotina</taxon>
        <taxon>Zoopagomycetes</taxon>
        <taxon>Zoopagales</taxon>
        <taxon>Piptocephalidaceae</taxon>
        <taxon>Syncephalis</taxon>
    </lineage>
</organism>
<dbReference type="Proteomes" id="UP000278143">
    <property type="component" value="Unassembled WGS sequence"/>
</dbReference>
<reference evidence="2" key="1">
    <citation type="journal article" date="2018" name="Nat. Microbiol.">
        <title>Leveraging single-cell genomics to expand the fungal tree of life.</title>
        <authorList>
            <person name="Ahrendt S.R."/>
            <person name="Quandt C.A."/>
            <person name="Ciobanu D."/>
            <person name="Clum A."/>
            <person name="Salamov A."/>
            <person name="Andreopoulos B."/>
            <person name="Cheng J.F."/>
            <person name="Woyke T."/>
            <person name="Pelin A."/>
            <person name="Henrissat B."/>
            <person name="Reynolds N.K."/>
            <person name="Benny G.L."/>
            <person name="Smith M.E."/>
            <person name="James T.Y."/>
            <person name="Grigoriev I.V."/>
        </authorList>
    </citation>
    <scope>NUCLEOTIDE SEQUENCE [LARGE SCALE GENOMIC DNA]</scope>
    <source>
        <strain evidence="2">Benny S71-1</strain>
    </source>
</reference>
<protein>
    <submittedName>
        <fullName evidence="1">Uncharacterized protein</fullName>
    </submittedName>
</protein>